<feature type="transmembrane region" description="Helical" evidence="5">
    <location>
        <begin position="136"/>
        <end position="158"/>
    </location>
</feature>
<accession>A0ABS4YYS3</accession>
<evidence type="ECO:0000256" key="2">
    <source>
        <dbReference type="ARBA" id="ARBA00022692"/>
    </source>
</evidence>
<evidence type="ECO:0000256" key="3">
    <source>
        <dbReference type="ARBA" id="ARBA00022989"/>
    </source>
</evidence>
<feature type="domain" description="GtrA/DPMS transmembrane" evidence="6">
    <location>
        <begin position="42"/>
        <end position="159"/>
    </location>
</feature>
<name>A0ABS4YYS3_9MICC</name>
<feature type="transmembrane region" description="Helical" evidence="5">
    <location>
        <begin position="42"/>
        <end position="60"/>
    </location>
</feature>
<dbReference type="EMBL" id="JAGIOI010000001">
    <property type="protein sequence ID" value="MBP2413950.1"/>
    <property type="molecule type" value="Genomic_DNA"/>
</dbReference>
<dbReference type="Pfam" id="PF04138">
    <property type="entry name" value="GtrA_DPMS_TM"/>
    <property type="match status" value="1"/>
</dbReference>
<evidence type="ECO:0000256" key="4">
    <source>
        <dbReference type="ARBA" id="ARBA00023136"/>
    </source>
</evidence>
<feature type="transmembrane region" description="Helical" evidence="5">
    <location>
        <begin position="105"/>
        <end position="124"/>
    </location>
</feature>
<sequence>MATTTIPEPVPADQAPAARGLLGAAKNWGLAHPVLAGQLRGFALVAVICTVISMAIFTSLRPALGTQWANVISLVLCSVLNTELNRRMSFGLTGRHLWWRDQRRGLWVMLLALAMTSGSLWLLQQVNPEASVALELAVIVLGNVASAVTRFLLLRYWIFRRARHGRPAARQDQHQSS</sequence>
<keyword evidence="8" id="KW-1185">Reference proteome</keyword>
<dbReference type="RefSeq" id="WP_209681564.1">
    <property type="nucleotide sequence ID" value="NZ_JAGIOI010000001.1"/>
</dbReference>
<protein>
    <submittedName>
        <fullName evidence="7">Flippase GtrA</fullName>
    </submittedName>
</protein>
<keyword evidence="3 5" id="KW-1133">Transmembrane helix</keyword>
<comment type="subcellular location">
    <subcellularLocation>
        <location evidence="1">Membrane</location>
        <topology evidence="1">Multi-pass membrane protein</topology>
    </subcellularLocation>
</comment>
<dbReference type="Proteomes" id="UP000711614">
    <property type="component" value="Unassembled WGS sequence"/>
</dbReference>
<evidence type="ECO:0000256" key="5">
    <source>
        <dbReference type="SAM" id="Phobius"/>
    </source>
</evidence>
<evidence type="ECO:0000259" key="6">
    <source>
        <dbReference type="Pfam" id="PF04138"/>
    </source>
</evidence>
<keyword evidence="4 5" id="KW-0472">Membrane</keyword>
<reference evidence="7 8" key="1">
    <citation type="submission" date="2021-03" db="EMBL/GenBank/DDBJ databases">
        <title>Sequencing the genomes of 1000 actinobacteria strains.</title>
        <authorList>
            <person name="Klenk H.-P."/>
        </authorList>
    </citation>
    <scope>NUCLEOTIDE SEQUENCE [LARGE SCALE GENOMIC DNA]</scope>
    <source>
        <strain evidence="7 8">DSM 16005</strain>
    </source>
</reference>
<evidence type="ECO:0000313" key="8">
    <source>
        <dbReference type="Proteomes" id="UP000711614"/>
    </source>
</evidence>
<keyword evidence="2 5" id="KW-0812">Transmembrane</keyword>
<evidence type="ECO:0000256" key="1">
    <source>
        <dbReference type="ARBA" id="ARBA00004141"/>
    </source>
</evidence>
<gene>
    <name evidence="7" type="ORF">JOF48_002749</name>
</gene>
<dbReference type="InterPro" id="IPR007267">
    <property type="entry name" value="GtrA_DPMS_TM"/>
</dbReference>
<evidence type="ECO:0000313" key="7">
    <source>
        <dbReference type="EMBL" id="MBP2413950.1"/>
    </source>
</evidence>
<organism evidence="7 8">
    <name type="scientific">Arthrobacter stackebrandtii</name>
    <dbReference type="NCBI Taxonomy" id="272161"/>
    <lineage>
        <taxon>Bacteria</taxon>
        <taxon>Bacillati</taxon>
        <taxon>Actinomycetota</taxon>
        <taxon>Actinomycetes</taxon>
        <taxon>Micrococcales</taxon>
        <taxon>Micrococcaceae</taxon>
        <taxon>Arthrobacter</taxon>
    </lineage>
</organism>
<comment type="caution">
    <text evidence="7">The sequence shown here is derived from an EMBL/GenBank/DDBJ whole genome shotgun (WGS) entry which is preliminary data.</text>
</comment>
<proteinExistence type="predicted"/>